<feature type="region of interest" description="Disordered" evidence="1">
    <location>
        <begin position="38"/>
        <end position="107"/>
    </location>
</feature>
<feature type="non-terminal residue" evidence="3">
    <location>
        <position position="1"/>
    </location>
</feature>
<feature type="chain" id="PRO_5041200531" evidence="2">
    <location>
        <begin position="21"/>
        <end position="107"/>
    </location>
</feature>
<dbReference type="Proteomes" id="UP001177023">
    <property type="component" value="Unassembled WGS sequence"/>
</dbReference>
<feature type="compositionally biased region" description="Gly residues" evidence="1">
    <location>
        <begin position="38"/>
        <end position="67"/>
    </location>
</feature>
<sequence length="107" mass="11351">MKNLVLLAALLAAMLLVSEARNRRQIGQGTGVYQNNGIGGGAQPGWNNGGIGGGAGYNNGGIGGGVQPNGYSDPYKNTQGQHKHNHNHGHKHHHGKRHLHSRLHETQ</sequence>
<gene>
    <name evidence="3" type="ORF">MSPICULIGERA_LOCUS12131</name>
</gene>
<dbReference type="AlphaFoldDB" id="A0AA36G5P6"/>
<keyword evidence="2" id="KW-0732">Signal</keyword>
<organism evidence="3 4">
    <name type="scientific">Mesorhabditis spiculigera</name>
    <dbReference type="NCBI Taxonomy" id="96644"/>
    <lineage>
        <taxon>Eukaryota</taxon>
        <taxon>Metazoa</taxon>
        <taxon>Ecdysozoa</taxon>
        <taxon>Nematoda</taxon>
        <taxon>Chromadorea</taxon>
        <taxon>Rhabditida</taxon>
        <taxon>Rhabditina</taxon>
        <taxon>Rhabditomorpha</taxon>
        <taxon>Rhabditoidea</taxon>
        <taxon>Rhabditidae</taxon>
        <taxon>Mesorhabditinae</taxon>
        <taxon>Mesorhabditis</taxon>
    </lineage>
</organism>
<comment type="caution">
    <text evidence="3">The sequence shown here is derived from an EMBL/GenBank/DDBJ whole genome shotgun (WGS) entry which is preliminary data.</text>
</comment>
<evidence type="ECO:0000256" key="2">
    <source>
        <dbReference type="SAM" id="SignalP"/>
    </source>
</evidence>
<accession>A0AA36G5P6</accession>
<evidence type="ECO:0000313" key="3">
    <source>
        <dbReference type="EMBL" id="CAJ0573782.1"/>
    </source>
</evidence>
<keyword evidence="4" id="KW-1185">Reference proteome</keyword>
<dbReference type="EMBL" id="CATQJA010002622">
    <property type="protein sequence ID" value="CAJ0573782.1"/>
    <property type="molecule type" value="Genomic_DNA"/>
</dbReference>
<feature type="signal peptide" evidence="2">
    <location>
        <begin position="1"/>
        <end position="20"/>
    </location>
</feature>
<reference evidence="3" key="1">
    <citation type="submission" date="2023-06" db="EMBL/GenBank/DDBJ databases">
        <authorList>
            <person name="Delattre M."/>
        </authorList>
    </citation>
    <scope>NUCLEOTIDE SEQUENCE</scope>
    <source>
        <strain evidence="3">AF72</strain>
    </source>
</reference>
<evidence type="ECO:0000256" key="1">
    <source>
        <dbReference type="SAM" id="MobiDB-lite"/>
    </source>
</evidence>
<evidence type="ECO:0000313" key="4">
    <source>
        <dbReference type="Proteomes" id="UP001177023"/>
    </source>
</evidence>
<name>A0AA36G5P6_9BILA</name>
<protein>
    <submittedName>
        <fullName evidence="3">Uncharacterized protein</fullName>
    </submittedName>
</protein>
<feature type="compositionally biased region" description="Basic residues" evidence="1">
    <location>
        <begin position="81"/>
        <end position="101"/>
    </location>
</feature>
<proteinExistence type="predicted"/>